<sequence>MLQPDNPGGAVTSSCSALVIASTATADNNRLDTGTLGFSDIHNQTDFKAEHQGGSISSGGPVGADLLTNLAGAALSGAGNKGHAKGTTQAAVSGGSVIIRDLANQKIVVLQWVLLLC</sequence>
<evidence type="ECO:0000313" key="1">
    <source>
        <dbReference type="EMBL" id="KFB90188.1"/>
    </source>
</evidence>
<accession>A0ABR4UDU5</accession>
<reference evidence="1 2" key="1">
    <citation type="submission" date="2014-03" db="EMBL/GenBank/DDBJ databases">
        <title>Draft genome sequence of the Serratia grimesii strain a2.</title>
        <authorList>
            <person name="Toymentseva A."/>
            <person name="Kazakov S."/>
            <person name="Giliazeva A."/>
            <person name="Ismagilova R."/>
            <person name="Shah R."/>
            <person name="Sharipova M."/>
            <person name="Khaitlina S."/>
            <person name="Mardanova A."/>
        </authorList>
    </citation>
    <scope>NUCLEOTIDE SEQUENCE [LARGE SCALE GENOMIC DNA]</scope>
    <source>
        <strain evidence="1 2">A2</strain>
    </source>
</reference>
<dbReference type="Proteomes" id="UP000028721">
    <property type="component" value="Unassembled WGS sequence"/>
</dbReference>
<keyword evidence="2" id="KW-1185">Reference proteome</keyword>
<evidence type="ECO:0000313" key="2">
    <source>
        <dbReference type="Proteomes" id="UP000028721"/>
    </source>
</evidence>
<proteinExistence type="predicted"/>
<comment type="caution">
    <text evidence="1">The sequence shown here is derived from an EMBL/GenBank/DDBJ whole genome shotgun (WGS) entry which is preliminary data.</text>
</comment>
<organism evidence="1 2">
    <name type="scientific">Serratia grimesii</name>
    <dbReference type="NCBI Taxonomy" id="82995"/>
    <lineage>
        <taxon>Bacteria</taxon>
        <taxon>Pseudomonadati</taxon>
        <taxon>Pseudomonadota</taxon>
        <taxon>Gammaproteobacteria</taxon>
        <taxon>Enterobacterales</taxon>
        <taxon>Yersiniaceae</taxon>
        <taxon>Serratia</taxon>
    </lineage>
</organism>
<protein>
    <submittedName>
        <fullName evidence="1">Uncharacterized protein</fullName>
    </submittedName>
</protein>
<gene>
    <name evidence="1" type="ORF">CR62_08165</name>
</gene>
<name>A0ABR4UDU5_9GAMM</name>
<dbReference type="EMBL" id="JGVP01000002">
    <property type="protein sequence ID" value="KFB90188.1"/>
    <property type="molecule type" value="Genomic_DNA"/>
</dbReference>